<evidence type="ECO:0000256" key="5">
    <source>
        <dbReference type="ARBA" id="ARBA00022692"/>
    </source>
</evidence>
<dbReference type="Pfam" id="PF02652">
    <property type="entry name" value="Lactate_perm"/>
    <property type="match status" value="1"/>
</dbReference>
<feature type="transmembrane region" description="Helical" evidence="8">
    <location>
        <begin position="224"/>
        <end position="246"/>
    </location>
</feature>
<feature type="transmembrane region" description="Helical" evidence="8">
    <location>
        <begin position="519"/>
        <end position="544"/>
    </location>
</feature>
<accession>A0A1S6U7N6</accession>
<protein>
    <recommendedName>
        <fullName evidence="8">L-lactate permease</fullName>
    </recommendedName>
</protein>
<keyword evidence="3 8" id="KW-0813">Transport</keyword>
<dbReference type="RefSeq" id="WP_078424541.1">
    <property type="nucleotide sequence ID" value="NZ_CP017258.1"/>
</dbReference>
<keyword evidence="4 8" id="KW-1003">Cell membrane</keyword>
<comment type="subcellular location">
    <subcellularLocation>
        <location evidence="1 8">Cell membrane</location>
        <topology evidence="1 8">Multi-pass membrane protein</topology>
    </subcellularLocation>
</comment>
<dbReference type="PANTHER" id="PTHR30003">
    <property type="entry name" value="L-LACTATE PERMEASE"/>
    <property type="match status" value="1"/>
</dbReference>
<feature type="transmembrane region" description="Helical" evidence="8">
    <location>
        <begin position="431"/>
        <end position="457"/>
    </location>
</feature>
<dbReference type="InterPro" id="IPR003804">
    <property type="entry name" value="Lactate_perm"/>
</dbReference>
<feature type="transmembrane region" description="Helical" evidence="8">
    <location>
        <begin position="353"/>
        <end position="374"/>
    </location>
</feature>
<evidence type="ECO:0000256" key="7">
    <source>
        <dbReference type="ARBA" id="ARBA00023136"/>
    </source>
</evidence>
<evidence type="ECO:0000256" key="2">
    <source>
        <dbReference type="ARBA" id="ARBA00010100"/>
    </source>
</evidence>
<feature type="transmembrane region" description="Helical" evidence="8">
    <location>
        <begin position="40"/>
        <end position="58"/>
    </location>
</feature>
<feature type="transmembrane region" description="Helical" evidence="8">
    <location>
        <begin position="156"/>
        <end position="178"/>
    </location>
</feature>
<keyword evidence="6 8" id="KW-1133">Transmembrane helix</keyword>
<evidence type="ECO:0000256" key="3">
    <source>
        <dbReference type="ARBA" id="ARBA00022448"/>
    </source>
</evidence>
<dbReference type="AlphaFoldDB" id="A0A1S6U7N6"/>
<dbReference type="NCBIfam" id="TIGR00795">
    <property type="entry name" value="lctP"/>
    <property type="match status" value="1"/>
</dbReference>
<feature type="transmembrane region" description="Helical" evidence="8">
    <location>
        <begin position="118"/>
        <end position="149"/>
    </location>
</feature>
<comment type="similarity">
    <text evidence="2 8">Belongs to the lactate permease family.</text>
</comment>
<feature type="transmembrane region" description="Helical" evidence="8">
    <location>
        <begin position="190"/>
        <end position="212"/>
    </location>
</feature>
<evidence type="ECO:0000256" key="1">
    <source>
        <dbReference type="ARBA" id="ARBA00004651"/>
    </source>
</evidence>
<name>A0A1S6U7N6_9BACT</name>
<comment type="function">
    <text evidence="8">Uptake of L-lactate across the membrane. Can also transport D-lactate and glycolate.</text>
</comment>
<evidence type="ECO:0000313" key="9">
    <source>
        <dbReference type="EMBL" id="AQW87768.1"/>
    </source>
</evidence>
<dbReference type="EMBL" id="CP017258">
    <property type="protein sequence ID" value="AQW87768.1"/>
    <property type="molecule type" value="Genomic_DNA"/>
</dbReference>
<keyword evidence="10" id="KW-1185">Reference proteome</keyword>
<feature type="transmembrane region" description="Helical" evidence="8">
    <location>
        <begin position="301"/>
        <end position="323"/>
    </location>
</feature>
<reference evidence="10" key="1">
    <citation type="submission" date="2016-09" db="EMBL/GenBank/DDBJ databases">
        <title>Comparative genomics of the Campylobacter concisus group.</title>
        <authorList>
            <person name="Miller W.G."/>
            <person name="Yee E."/>
            <person name="Chapman M.H."/>
            <person name="Huynh S."/>
            <person name="Bono J.L."/>
            <person name="On S.L.W."/>
            <person name="StLeger J."/>
            <person name="Foster G."/>
            <person name="Parker C.T."/>
        </authorList>
    </citation>
    <scope>NUCLEOTIDE SEQUENCE [LARGE SCALE GENOMIC DNA]</scope>
    <source>
        <strain evidence="10">RM18021</strain>
    </source>
</reference>
<feature type="transmembrane region" description="Helical" evidence="8">
    <location>
        <begin position="12"/>
        <end position="34"/>
    </location>
</feature>
<keyword evidence="7 8" id="KW-0472">Membrane</keyword>
<feature type="transmembrane region" description="Helical" evidence="8">
    <location>
        <begin position="394"/>
        <end position="411"/>
    </location>
</feature>
<dbReference type="PANTHER" id="PTHR30003:SF0">
    <property type="entry name" value="GLYCOLATE PERMEASE GLCA-RELATED"/>
    <property type="match status" value="1"/>
</dbReference>
<evidence type="ECO:0000256" key="8">
    <source>
        <dbReference type="RuleBase" id="RU365092"/>
    </source>
</evidence>
<keyword evidence="5 8" id="KW-0812">Transmembrane</keyword>
<dbReference type="Proteomes" id="UP000190868">
    <property type="component" value="Chromosome"/>
</dbReference>
<gene>
    <name evidence="9" type="primary">lctP</name>
    <name evidence="9" type="ORF">CPIN18021_0961</name>
</gene>
<dbReference type="GO" id="GO:0015129">
    <property type="term" value="F:lactate transmembrane transporter activity"/>
    <property type="evidence" value="ECO:0007669"/>
    <property type="project" value="UniProtKB-UniRule"/>
</dbReference>
<evidence type="ECO:0000256" key="6">
    <source>
        <dbReference type="ARBA" id="ARBA00022989"/>
    </source>
</evidence>
<evidence type="ECO:0000313" key="10">
    <source>
        <dbReference type="Proteomes" id="UP000190868"/>
    </source>
</evidence>
<sequence>MELYRQIYDPFSNIWLSAFVAALPIFLFFASLVVLKLKGYVAAFLTVSLSLIIAIIVYKMPIAIAVMSFFQGFFTGLWPIAWIILTAIFLYKLSVKSGYFETLKASITTITPDHRVQVVIIALCFGTFLEGAIGFGAPVAITAALLVGLGLNPLHAAGFCMIANTAPAAFGAVGIPIVAMAQTTGIDENILSMMVGRMLPIITLSVPFFIVFLMDGFKGIKQTFLPLCVVASSYTVVQYLTASILGPQLADITSSVFSIAITVVFLKFYKIKNIYRLDGKTNFDNDKKINIKDILKAWSPFIYLIIFIVIWTTPIIKTFASFADITFYLPYLKDSIIQTVPLSLDEEPVNTAYTFQAIKAIGLAILLAGICTIFTLKIKANIAVDAAKETFKEMFMPIVTIGLVVAYAFIAKNSAQAATMGLALANTGGEAFAFFSPVIGWVGVFLTGSVTSSNLLFGTLQQVTASQLNIPEIIFLAANTVGGMAGKMISPQSIAVACAAVGLVGRESELLKFTLKYSIIYIVVGGIITWVILNLFPMLIPVIVS</sequence>
<feature type="transmembrane region" description="Helical" evidence="8">
    <location>
        <begin position="70"/>
        <end position="91"/>
    </location>
</feature>
<dbReference type="GO" id="GO:0015295">
    <property type="term" value="F:solute:proton symporter activity"/>
    <property type="evidence" value="ECO:0007669"/>
    <property type="project" value="TreeGrafter"/>
</dbReference>
<dbReference type="GO" id="GO:0005886">
    <property type="term" value="C:plasma membrane"/>
    <property type="evidence" value="ECO:0007669"/>
    <property type="project" value="UniProtKB-SubCell"/>
</dbReference>
<evidence type="ECO:0000256" key="4">
    <source>
        <dbReference type="ARBA" id="ARBA00022475"/>
    </source>
</evidence>
<feature type="transmembrane region" description="Helical" evidence="8">
    <location>
        <begin position="252"/>
        <end position="269"/>
    </location>
</feature>
<organism evidence="9 10">
    <name type="scientific">Campylobacter pinnipediorum subsp. caledonicus</name>
    <dbReference type="NCBI Taxonomy" id="1874362"/>
    <lineage>
        <taxon>Bacteria</taxon>
        <taxon>Pseudomonadati</taxon>
        <taxon>Campylobacterota</taxon>
        <taxon>Epsilonproteobacteria</taxon>
        <taxon>Campylobacterales</taxon>
        <taxon>Campylobacteraceae</taxon>
        <taxon>Campylobacter</taxon>
    </lineage>
</organism>
<proteinExistence type="inferred from homology"/>